<dbReference type="RefSeq" id="WP_108966970.1">
    <property type="nucleotide sequence ID" value="NZ_CP022189.1"/>
</dbReference>
<dbReference type="EMBL" id="CP022189">
    <property type="protein sequence ID" value="AWI84277.1"/>
    <property type="molecule type" value="Genomic_DNA"/>
</dbReference>
<proteinExistence type="predicted"/>
<gene>
    <name evidence="1" type="ORF">CEW88_11625</name>
</gene>
<sequence>MTPDHRMIIVSRMSAGFDLLGQTLRAQQKEEPGSEAHTTLENQVFEILYYIACEGARVGMGVAEIRDMGMARGRLQ</sequence>
<dbReference type="KEGG" id="ypac:CEW88_11625"/>
<organism evidence="1 2">
    <name type="scientific">Alloyangia pacifica</name>
    <dbReference type="NCBI Taxonomy" id="311180"/>
    <lineage>
        <taxon>Bacteria</taxon>
        <taxon>Pseudomonadati</taxon>
        <taxon>Pseudomonadota</taxon>
        <taxon>Alphaproteobacteria</taxon>
        <taxon>Rhodobacterales</taxon>
        <taxon>Roseobacteraceae</taxon>
        <taxon>Alloyangia</taxon>
    </lineage>
</organism>
<dbReference type="AlphaFoldDB" id="A0A2U8HEH9"/>
<dbReference type="Proteomes" id="UP000244915">
    <property type="component" value="Chromosome 1"/>
</dbReference>
<evidence type="ECO:0000313" key="1">
    <source>
        <dbReference type="EMBL" id="AWI84277.1"/>
    </source>
</evidence>
<evidence type="ECO:0000313" key="2">
    <source>
        <dbReference type="Proteomes" id="UP000244915"/>
    </source>
</evidence>
<accession>A0A2U8HEH9</accession>
<protein>
    <submittedName>
        <fullName evidence="1">Uncharacterized protein</fullName>
    </submittedName>
</protein>
<name>A0A2U8HEH9_9RHOB</name>
<reference evidence="1 2" key="1">
    <citation type="submission" date="2017-06" db="EMBL/GenBank/DDBJ databases">
        <title>Yangia sp. YSBP01 complete genome sequence.</title>
        <authorList>
            <person name="Woo J.-H."/>
            <person name="Kim H.-S."/>
        </authorList>
    </citation>
    <scope>NUCLEOTIDE SEQUENCE [LARGE SCALE GENOMIC DNA]</scope>
    <source>
        <strain evidence="1 2">YSBP01</strain>
    </source>
</reference>